<evidence type="ECO:0000256" key="4">
    <source>
        <dbReference type="PROSITE-ProRule" id="PRU00169"/>
    </source>
</evidence>
<accession>A0A2N8STM4</accession>
<name>A0A2N8STM4_STUST</name>
<dbReference type="InterPro" id="IPR039420">
    <property type="entry name" value="WalR-like"/>
</dbReference>
<feature type="domain" description="Response regulatory" evidence="6">
    <location>
        <begin position="8"/>
        <end position="126"/>
    </location>
</feature>
<evidence type="ECO:0000256" key="3">
    <source>
        <dbReference type="ARBA" id="ARBA00023163"/>
    </source>
</evidence>
<dbReference type="InterPro" id="IPR011006">
    <property type="entry name" value="CheY-like_superfamily"/>
</dbReference>
<evidence type="ECO:0000256" key="1">
    <source>
        <dbReference type="ARBA" id="ARBA00023015"/>
    </source>
</evidence>
<dbReference type="Pfam" id="PF00072">
    <property type="entry name" value="Response_reg"/>
    <property type="match status" value="1"/>
</dbReference>
<protein>
    <submittedName>
        <fullName evidence="7">DNA-binding response regulator</fullName>
    </submittedName>
</protein>
<proteinExistence type="predicted"/>
<sequence>MNNTATHKILIIDNEPFIVEELCEFFCEHGHSCVGAGSSQEAFERFHGDPAISIVLTDLYMPGINGIQLVQTLHEQAGGHRSFEAILFTGQSDKQDVIQAMRTGFADYYQKPLHLADLLAGVERLASRLDKRNREQHLGNLSQRLQNLTSSLEELCLDIHKFQQLPAQAPEAHMLARQPADSLANKLSRRQFEVLQLISRGMTNYQIACALGIRENTVKLYVSQILRITNMHNRTQLALALSPSQPYL</sequence>
<keyword evidence="1" id="KW-0805">Transcription regulation</keyword>
<dbReference type="CDD" id="cd06170">
    <property type="entry name" value="LuxR_C_like"/>
    <property type="match status" value="1"/>
</dbReference>
<feature type="modified residue" description="4-aspartylphosphate" evidence="4">
    <location>
        <position position="58"/>
    </location>
</feature>
<dbReference type="GO" id="GO:0006355">
    <property type="term" value="P:regulation of DNA-templated transcription"/>
    <property type="evidence" value="ECO:0007669"/>
    <property type="project" value="InterPro"/>
</dbReference>
<dbReference type="InterPro" id="IPR001789">
    <property type="entry name" value="Sig_transdc_resp-reg_receiver"/>
</dbReference>
<organism evidence="7 8">
    <name type="scientific">Stutzerimonas stutzeri</name>
    <name type="common">Pseudomonas stutzeri</name>
    <dbReference type="NCBI Taxonomy" id="316"/>
    <lineage>
        <taxon>Bacteria</taxon>
        <taxon>Pseudomonadati</taxon>
        <taxon>Pseudomonadota</taxon>
        <taxon>Gammaproteobacteria</taxon>
        <taxon>Pseudomonadales</taxon>
        <taxon>Pseudomonadaceae</taxon>
        <taxon>Stutzerimonas</taxon>
    </lineage>
</organism>
<dbReference type="PRINTS" id="PR00038">
    <property type="entry name" value="HTHLUXR"/>
</dbReference>
<keyword evidence="2 7" id="KW-0238">DNA-binding</keyword>
<dbReference type="Pfam" id="PF00196">
    <property type="entry name" value="GerE"/>
    <property type="match status" value="1"/>
</dbReference>
<dbReference type="SUPFAM" id="SSF52172">
    <property type="entry name" value="CheY-like"/>
    <property type="match status" value="1"/>
</dbReference>
<dbReference type="GO" id="GO:0000160">
    <property type="term" value="P:phosphorelay signal transduction system"/>
    <property type="evidence" value="ECO:0007669"/>
    <property type="project" value="InterPro"/>
</dbReference>
<dbReference type="CDD" id="cd00156">
    <property type="entry name" value="REC"/>
    <property type="match status" value="1"/>
</dbReference>
<reference evidence="7 8" key="1">
    <citation type="submission" date="2018-01" db="EMBL/GenBank/DDBJ databases">
        <title>Denitrification phenotypes of diverse strains of Pseudomonas stutzeri.</title>
        <authorList>
            <person name="Milligan D.A."/>
            <person name="Bergaust L."/>
            <person name="Bakken L.R."/>
            <person name="Frostegard A."/>
        </authorList>
    </citation>
    <scope>NUCLEOTIDE SEQUENCE [LARGE SCALE GENOMIC DNA]</scope>
    <source>
        <strain evidence="7 8">24a75</strain>
    </source>
</reference>
<dbReference type="SMART" id="SM00448">
    <property type="entry name" value="REC"/>
    <property type="match status" value="1"/>
</dbReference>
<dbReference type="Proteomes" id="UP000236023">
    <property type="component" value="Unassembled WGS sequence"/>
</dbReference>
<gene>
    <name evidence="7" type="ORF">CXK94_19120</name>
</gene>
<dbReference type="InterPro" id="IPR000792">
    <property type="entry name" value="Tscrpt_reg_LuxR_C"/>
</dbReference>
<dbReference type="GO" id="GO:0003677">
    <property type="term" value="F:DNA binding"/>
    <property type="evidence" value="ECO:0007669"/>
    <property type="project" value="UniProtKB-KW"/>
</dbReference>
<dbReference type="PANTHER" id="PTHR43214">
    <property type="entry name" value="TWO-COMPONENT RESPONSE REGULATOR"/>
    <property type="match status" value="1"/>
</dbReference>
<dbReference type="PROSITE" id="PS50110">
    <property type="entry name" value="RESPONSE_REGULATORY"/>
    <property type="match status" value="1"/>
</dbReference>
<evidence type="ECO:0000313" key="7">
    <source>
        <dbReference type="EMBL" id="PNG05813.1"/>
    </source>
</evidence>
<dbReference type="Gene3D" id="1.10.10.10">
    <property type="entry name" value="Winged helix-like DNA-binding domain superfamily/Winged helix DNA-binding domain"/>
    <property type="match status" value="1"/>
</dbReference>
<comment type="caution">
    <text evidence="7">The sequence shown here is derived from an EMBL/GenBank/DDBJ whole genome shotgun (WGS) entry which is preliminary data.</text>
</comment>
<keyword evidence="3" id="KW-0804">Transcription</keyword>
<dbReference type="EMBL" id="POUT01000014">
    <property type="protein sequence ID" value="PNG05813.1"/>
    <property type="molecule type" value="Genomic_DNA"/>
</dbReference>
<evidence type="ECO:0000256" key="2">
    <source>
        <dbReference type="ARBA" id="ARBA00023125"/>
    </source>
</evidence>
<dbReference type="PROSITE" id="PS50043">
    <property type="entry name" value="HTH_LUXR_2"/>
    <property type="match status" value="1"/>
</dbReference>
<dbReference type="InterPro" id="IPR016032">
    <property type="entry name" value="Sig_transdc_resp-reg_C-effctor"/>
</dbReference>
<feature type="domain" description="HTH luxR-type" evidence="5">
    <location>
        <begin position="180"/>
        <end position="245"/>
    </location>
</feature>
<dbReference type="SMART" id="SM00421">
    <property type="entry name" value="HTH_LUXR"/>
    <property type="match status" value="1"/>
</dbReference>
<evidence type="ECO:0000259" key="6">
    <source>
        <dbReference type="PROSITE" id="PS50110"/>
    </source>
</evidence>
<dbReference type="AlphaFoldDB" id="A0A2N8STM4"/>
<dbReference type="RefSeq" id="WP_102895496.1">
    <property type="nucleotide sequence ID" value="NZ_JAMOHU010000024.1"/>
</dbReference>
<evidence type="ECO:0000313" key="8">
    <source>
        <dbReference type="Proteomes" id="UP000236023"/>
    </source>
</evidence>
<dbReference type="PANTHER" id="PTHR43214:SF41">
    <property type="entry name" value="NITRATE_NITRITE RESPONSE REGULATOR PROTEIN NARP"/>
    <property type="match status" value="1"/>
</dbReference>
<evidence type="ECO:0000259" key="5">
    <source>
        <dbReference type="PROSITE" id="PS50043"/>
    </source>
</evidence>
<keyword evidence="4" id="KW-0597">Phosphoprotein</keyword>
<dbReference type="Gene3D" id="3.40.50.2300">
    <property type="match status" value="1"/>
</dbReference>
<dbReference type="InterPro" id="IPR036388">
    <property type="entry name" value="WH-like_DNA-bd_sf"/>
</dbReference>
<dbReference type="SUPFAM" id="SSF46894">
    <property type="entry name" value="C-terminal effector domain of the bipartite response regulators"/>
    <property type="match status" value="1"/>
</dbReference>